<organism evidence="2 3">
    <name type="scientific">Limosilactobacillus oris DSM 4864</name>
    <dbReference type="NCBI Taxonomy" id="1423779"/>
    <lineage>
        <taxon>Bacteria</taxon>
        <taxon>Bacillati</taxon>
        <taxon>Bacillota</taxon>
        <taxon>Bacilli</taxon>
        <taxon>Lactobacillales</taxon>
        <taxon>Lactobacillaceae</taxon>
        <taxon>Limosilactobacillus</taxon>
    </lineage>
</organism>
<feature type="transmembrane region" description="Helical" evidence="1">
    <location>
        <begin position="125"/>
        <end position="147"/>
    </location>
</feature>
<reference evidence="2 3" key="1">
    <citation type="journal article" date="2015" name="Genome Announc.">
        <title>Expanding the biotechnology potential of lactobacilli through comparative genomics of 213 strains and associated genera.</title>
        <authorList>
            <person name="Sun Z."/>
            <person name="Harris H.M."/>
            <person name="McCann A."/>
            <person name="Guo C."/>
            <person name="Argimon S."/>
            <person name="Zhang W."/>
            <person name="Yang X."/>
            <person name="Jeffery I.B."/>
            <person name="Cooney J.C."/>
            <person name="Kagawa T.F."/>
            <person name="Liu W."/>
            <person name="Song Y."/>
            <person name="Salvetti E."/>
            <person name="Wrobel A."/>
            <person name="Rasinkangas P."/>
            <person name="Parkhill J."/>
            <person name="Rea M.C."/>
            <person name="O'Sullivan O."/>
            <person name="Ritari J."/>
            <person name="Douillard F.P."/>
            <person name="Paul Ross R."/>
            <person name="Yang R."/>
            <person name="Briner A.E."/>
            <person name="Felis G.E."/>
            <person name="de Vos W.M."/>
            <person name="Barrangou R."/>
            <person name="Klaenhammer T.R."/>
            <person name="Caufield P.W."/>
            <person name="Cui Y."/>
            <person name="Zhang H."/>
            <person name="O'Toole P.W."/>
        </authorList>
    </citation>
    <scope>NUCLEOTIDE SEQUENCE [LARGE SCALE GENOMIC DNA]</scope>
    <source>
        <strain evidence="2 3">DSM 4864</strain>
    </source>
</reference>
<accession>A0A0R1WC70</accession>
<proteinExistence type="predicted"/>
<dbReference type="PATRIC" id="fig|1423779.3.peg.322"/>
<comment type="caution">
    <text evidence="2">The sequence shown here is derived from an EMBL/GenBank/DDBJ whole genome shotgun (WGS) entry which is preliminary data.</text>
</comment>
<name>A0A0R1WC70_9LACO</name>
<feature type="transmembrane region" description="Helical" evidence="1">
    <location>
        <begin position="6"/>
        <end position="28"/>
    </location>
</feature>
<sequence>MLVMNYWLLSLTFIAVNLDFFLIMLFLLRRYRVWDVAVGYTLGVVLLMSASYFIGQALALFLPEWVLGTLGILPIYMAVHDNDDEAHDQSQHSPILATLMTYLAVCAGCNLAIFLPVLTKLSLQAFTLAALFIVLLSVAAVLLVKGIGTVPLVEKTLTNYGEILMKIIYIGVGLYVFYDSGLVSHLVALL</sequence>
<dbReference type="Pfam" id="PF03596">
    <property type="entry name" value="Cad"/>
    <property type="match status" value="1"/>
</dbReference>
<dbReference type="Proteomes" id="UP000050973">
    <property type="component" value="Unassembled WGS sequence"/>
</dbReference>
<feature type="transmembrane region" description="Helical" evidence="1">
    <location>
        <begin position="95"/>
        <end position="118"/>
    </location>
</feature>
<evidence type="ECO:0000256" key="1">
    <source>
        <dbReference type="SAM" id="Phobius"/>
    </source>
</evidence>
<keyword evidence="1" id="KW-0472">Membrane</keyword>
<gene>
    <name evidence="2" type="ORF">FC49_GL000318</name>
</gene>
<dbReference type="InterPro" id="IPR004676">
    <property type="entry name" value="Cd-R_transporter"/>
</dbReference>
<keyword evidence="1" id="KW-1133">Transmembrane helix</keyword>
<dbReference type="AlphaFoldDB" id="A0A0R1WC70"/>
<dbReference type="EMBL" id="AZGE01000010">
    <property type="protein sequence ID" value="KRM15536.1"/>
    <property type="molecule type" value="Genomic_DNA"/>
</dbReference>
<feature type="transmembrane region" description="Helical" evidence="1">
    <location>
        <begin position="40"/>
        <end position="62"/>
    </location>
</feature>
<feature type="transmembrane region" description="Helical" evidence="1">
    <location>
        <begin position="167"/>
        <end position="189"/>
    </location>
</feature>
<evidence type="ECO:0008006" key="4">
    <source>
        <dbReference type="Google" id="ProtNLM"/>
    </source>
</evidence>
<protein>
    <recommendedName>
        <fullName evidence="4">Integral membrane protein</fullName>
    </recommendedName>
</protein>
<evidence type="ECO:0000313" key="3">
    <source>
        <dbReference type="Proteomes" id="UP000050973"/>
    </source>
</evidence>
<keyword evidence="1" id="KW-0812">Transmembrane</keyword>
<evidence type="ECO:0000313" key="2">
    <source>
        <dbReference type="EMBL" id="KRM15536.1"/>
    </source>
</evidence>